<dbReference type="EMBL" id="JANBOJ010000198">
    <property type="protein sequence ID" value="KAJ1721092.1"/>
    <property type="molecule type" value="Genomic_DNA"/>
</dbReference>
<dbReference type="Proteomes" id="UP001149813">
    <property type="component" value="Unassembled WGS sequence"/>
</dbReference>
<protein>
    <submittedName>
        <fullName evidence="1">Uncharacterized protein</fullName>
    </submittedName>
</protein>
<sequence length="111" mass="12182">MEIMQVKNKHAETEVVIELGQGALAAAKDKVALKESFKQLEKQYSNWAQLADNHLKAMEKGFEDMRGMITTILQASSGGSSYAPSKQTPMLRAARADISCMTALLYSTLSQ</sequence>
<accession>A0A9W8CRR3</accession>
<evidence type="ECO:0000313" key="1">
    <source>
        <dbReference type="EMBL" id="KAJ1721092.1"/>
    </source>
</evidence>
<name>A0A9W8CRR3_9FUNG</name>
<proteinExistence type="predicted"/>
<dbReference type="AlphaFoldDB" id="A0A9W8CRR3"/>
<evidence type="ECO:0000313" key="2">
    <source>
        <dbReference type="Proteomes" id="UP001149813"/>
    </source>
</evidence>
<reference evidence="1" key="1">
    <citation type="submission" date="2022-07" db="EMBL/GenBank/DDBJ databases">
        <title>Phylogenomic reconstructions and comparative analyses of Kickxellomycotina fungi.</title>
        <authorList>
            <person name="Reynolds N.K."/>
            <person name="Stajich J.E."/>
            <person name="Barry K."/>
            <person name="Grigoriev I.V."/>
            <person name="Crous P."/>
            <person name="Smith M.E."/>
        </authorList>
    </citation>
    <scope>NUCLEOTIDE SEQUENCE</scope>
    <source>
        <strain evidence="1">NBRC 32514</strain>
    </source>
</reference>
<keyword evidence="2" id="KW-1185">Reference proteome</keyword>
<organism evidence="1 2">
    <name type="scientific">Coemansia erecta</name>
    <dbReference type="NCBI Taxonomy" id="147472"/>
    <lineage>
        <taxon>Eukaryota</taxon>
        <taxon>Fungi</taxon>
        <taxon>Fungi incertae sedis</taxon>
        <taxon>Zoopagomycota</taxon>
        <taxon>Kickxellomycotina</taxon>
        <taxon>Kickxellomycetes</taxon>
        <taxon>Kickxellales</taxon>
        <taxon>Kickxellaceae</taxon>
        <taxon>Coemansia</taxon>
    </lineage>
</organism>
<comment type="caution">
    <text evidence="1">The sequence shown here is derived from an EMBL/GenBank/DDBJ whole genome shotgun (WGS) entry which is preliminary data.</text>
</comment>
<gene>
    <name evidence="1" type="ORF">LPJ53_004341</name>
</gene>